<proteinExistence type="inferred from homology"/>
<dbReference type="InterPro" id="IPR011257">
    <property type="entry name" value="DNA_glycosylase"/>
</dbReference>
<keyword evidence="4 13" id="KW-0227">DNA damage</keyword>
<dbReference type="Pfam" id="PF00730">
    <property type="entry name" value="HhH-GPD"/>
    <property type="match status" value="1"/>
</dbReference>
<keyword evidence="9 13" id="KW-0234">DNA repair</keyword>
<feature type="domain" description="HhH-GPD" evidence="15">
    <location>
        <begin position="83"/>
        <end position="231"/>
    </location>
</feature>
<keyword evidence="11 13" id="KW-0326">Glycosidase</keyword>
<dbReference type="GO" id="GO:0006285">
    <property type="term" value="P:base-excision repair, AP site formation"/>
    <property type="evidence" value="ECO:0007669"/>
    <property type="project" value="UniProtKB-UniRule"/>
</dbReference>
<evidence type="ECO:0000259" key="15">
    <source>
        <dbReference type="SMART" id="SM00478"/>
    </source>
</evidence>
<dbReference type="GO" id="GO:0005739">
    <property type="term" value="C:mitochondrion"/>
    <property type="evidence" value="ECO:0007669"/>
    <property type="project" value="UniProtKB-SubCell"/>
</dbReference>
<dbReference type="GO" id="GO:0046872">
    <property type="term" value="F:metal ion binding"/>
    <property type="evidence" value="ECO:0007669"/>
    <property type="project" value="UniProtKB-KW"/>
</dbReference>
<dbReference type="GO" id="GO:0140078">
    <property type="term" value="F:class I DNA-(apurinic or apyrimidinic site) endonuclease activity"/>
    <property type="evidence" value="ECO:0007669"/>
    <property type="project" value="UniProtKB-EC"/>
</dbReference>
<keyword evidence="13" id="KW-0539">Nucleus</keyword>
<organism evidence="16 17">
    <name type="scientific">Pomacea canaliculata</name>
    <name type="common">Golden apple snail</name>
    <dbReference type="NCBI Taxonomy" id="400727"/>
    <lineage>
        <taxon>Eukaryota</taxon>
        <taxon>Metazoa</taxon>
        <taxon>Spiralia</taxon>
        <taxon>Lophotrochozoa</taxon>
        <taxon>Mollusca</taxon>
        <taxon>Gastropoda</taxon>
        <taxon>Caenogastropoda</taxon>
        <taxon>Architaenioglossa</taxon>
        <taxon>Ampullarioidea</taxon>
        <taxon>Ampullariidae</taxon>
        <taxon>Pomacea</taxon>
    </lineage>
</organism>
<comment type="caution">
    <text evidence="16">The sequence shown here is derived from an EMBL/GenBank/DDBJ whole genome shotgun (WGS) entry which is preliminary data.</text>
</comment>
<gene>
    <name evidence="13" type="primary">NTH1</name>
    <name evidence="16" type="ORF">C0Q70_02117</name>
</gene>
<dbReference type="Pfam" id="PF00633">
    <property type="entry name" value="HHH"/>
    <property type="match status" value="1"/>
</dbReference>
<evidence type="ECO:0000256" key="2">
    <source>
        <dbReference type="ARBA" id="ARBA00022485"/>
    </source>
</evidence>
<dbReference type="GO" id="GO:0051539">
    <property type="term" value="F:4 iron, 4 sulfur cluster binding"/>
    <property type="evidence" value="ECO:0007669"/>
    <property type="project" value="UniProtKB-KW"/>
</dbReference>
<keyword evidence="2" id="KW-0004">4Fe-4S</keyword>
<keyword evidence="5 13" id="KW-0378">Hydrolase</keyword>
<dbReference type="Gene3D" id="1.10.1670.10">
    <property type="entry name" value="Helix-hairpin-Helix base-excision DNA repair enzymes (C-terminal)"/>
    <property type="match status" value="1"/>
</dbReference>
<feature type="region of interest" description="Disordered" evidence="14">
    <location>
        <begin position="14"/>
        <end position="34"/>
    </location>
</feature>
<dbReference type="Proteomes" id="UP000245119">
    <property type="component" value="Linkage Group LG1"/>
</dbReference>
<evidence type="ECO:0000256" key="12">
    <source>
        <dbReference type="ARBA" id="ARBA00044632"/>
    </source>
</evidence>
<evidence type="ECO:0000256" key="1">
    <source>
        <dbReference type="ARBA" id="ARBA00008343"/>
    </source>
</evidence>
<dbReference type="PANTHER" id="PTHR43286">
    <property type="entry name" value="ENDONUCLEASE III-LIKE PROTEIN 1"/>
    <property type="match status" value="1"/>
</dbReference>
<comment type="catalytic activity">
    <reaction evidence="12 13">
        <text>2'-deoxyribonucleotide-(2'-deoxyribose 5'-phosphate)-2'-deoxyribonucleotide-DNA = a 3'-end 2'-deoxyribonucleotide-(2,3-dehydro-2,3-deoxyribose 5'-phosphate)-DNA + a 5'-end 5'-phospho-2'-deoxyribonucleoside-DNA + H(+)</text>
        <dbReference type="Rhea" id="RHEA:66592"/>
        <dbReference type="Rhea" id="RHEA-COMP:13180"/>
        <dbReference type="Rhea" id="RHEA-COMP:16897"/>
        <dbReference type="Rhea" id="RHEA-COMP:17067"/>
        <dbReference type="ChEBI" id="CHEBI:15378"/>
        <dbReference type="ChEBI" id="CHEBI:136412"/>
        <dbReference type="ChEBI" id="CHEBI:157695"/>
        <dbReference type="ChEBI" id="CHEBI:167181"/>
        <dbReference type="EC" id="4.2.99.18"/>
    </reaction>
</comment>
<dbReference type="EC" id="4.2.99.18" evidence="13"/>
<evidence type="ECO:0000256" key="5">
    <source>
        <dbReference type="ARBA" id="ARBA00022801"/>
    </source>
</evidence>
<evidence type="ECO:0000313" key="17">
    <source>
        <dbReference type="Proteomes" id="UP000245119"/>
    </source>
</evidence>
<dbReference type="Gene3D" id="1.10.340.30">
    <property type="entry name" value="Hypothetical protein, domain 2"/>
    <property type="match status" value="1"/>
</dbReference>
<dbReference type="AlphaFoldDB" id="A0A2T7Q1D0"/>
<comment type="caution">
    <text evidence="13">Lacks conserved residue(s) required for the propagation of feature annotation.</text>
</comment>
<dbReference type="CDD" id="cd00056">
    <property type="entry name" value="ENDO3c"/>
    <property type="match status" value="1"/>
</dbReference>
<evidence type="ECO:0000256" key="11">
    <source>
        <dbReference type="ARBA" id="ARBA00023295"/>
    </source>
</evidence>
<sequence>MVDNNHSSYEQILKVKTHGKSTVQESSTTKTKEPSIWKEQLANIKEMRRHRDAPVDSMGCDVISDKQASPETYRYQVLLSLMLSSQTKDEVTSAALKRLQVHGCTMENILKTSDNALGEIICPVGFWRKKVQYIKKTTAILQKEYNGDIPDTVTKLCALPGIGPKMAHLIMKCAWNEITGIGVDTHVHRISNRLGWVQTKHPEETRKALEDWLPRECWQDINHLLVGFGQQICQPVTPKCKGCLNKLTCPFAQSLPSDKVN</sequence>
<dbReference type="GO" id="GO:0000703">
    <property type="term" value="F:oxidized pyrimidine nucleobase lesion DNA N-glycosylase activity"/>
    <property type="evidence" value="ECO:0007669"/>
    <property type="project" value="UniProtKB-UniRule"/>
</dbReference>
<dbReference type="InterPro" id="IPR030841">
    <property type="entry name" value="NTH1"/>
</dbReference>
<dbReference type="InterPro" id="IPR023170">
    <property type="entry name" value="HhH_base_excis_C"/>
</dbReference>
<dbReference type="InterPro" id="IPR000445">
    <property type="entry name" value="HhH_motif"/>
</dbReference>
<evidence type="ECO:0000256" key="4">
    <source>
        <dbReference type="ARBA" id="ARBA00022763"/>
    </source>
</evidence>
<dbReference type="GO" id="GO:0005634">
    <property type="term" value="C:nucleus"/>
    <property type="evidence" value="ECO:0007669"/>
    <property type="project" value="UniProtKB-SubCell"/>
</dbReference>
<keyword evidence="10 13" id="KW-0456">Lyase</keyword>
<dbReference type="SMART" id="SM00478">
    <property type="entry name" value="ENDO3c"/>
    <property type="match status" value="1"/>
</dbReference>
<comment type="function">
    <text evidence="13">Bifunctional DNA N-glycosylase with associated apurinic/apyrimidinic (AP) lyase function that catalyzes the first step in base excision repair (BER), the primary repair pathway for the repair of oxidative DNA damage. The DNA N-glycosylase activity releases the damaged DNA base from DNA by cleaving the N-glycosidic bond, leaving an AP site. The AP lyase activity cleaves the phosphodiester bond 3' to the AP site by a beta-elimination. Primarily recognizes and repairs oxidative base damage of pyrimidines.</text>
</comment>
<keyword evidence="8" id="KW-0411">Iron-sulfur</keyword>
<feature type="compositionally biased region" description="Polar residues" evidence="14">
    <location>
        <begin position="20"/>
        <end position="29"/>
    </location>
</feature>
<name>A0A2T7Q1D0_POMCA</name>
<accession>A0A2T7Q1D0</accession>
<dbReference type="FunFam" id="1.10.1670.10:FF:000003">
    <property type="entry name" value="Endonuclease III homolog"/>
    <property type="match status" value="1"/>
</dbReference>
<dbReference type="InterPro" id="IPR004036">
    <property type="entry name" value="Endonuclease-III-like_CS2"/>
</dbReference>
<dbReference type="PROSITE" id="PS01155">
    <property type="entry name" value="ENDONUCLEASE_III_2"/>
    <property type="match status" value="1"/>
</dbReference>
<evidence type="ECO:0000256" key="14">
    <source>
        <dbReference type="SAM" id="MobiDB-lite"/>
    </source>
</evidence>
<dbReference type="OrthoDB" id="2099276at2759"/>
<reference evidence="16 17" key="1">
    <citation type="submission" date="2018-04" db="EMBL/GenBank/DDBJ databases">
        <title>The genome of golden apple snail Pomacea canaliculata provides insight into stress tolerance and invasive adaptation.</title>
        <authorList>
            <person name="Liu C."/>
            <person name="Liu B."/>
            <person name="Ren Y."/>
            <person name="Zhang Y."/>
            <person name="Wang H."/>
            <person name="Li S."/>
            <person name="Jiang F."/>
            <person name="Yin L."/>
            <person name="Zhang G."/>
            <person name="Qian W."/>
            <person name="Fan W."/>
        </authorList>
    </citation>
    <scope>NUCLEOTIDE SEQUENCE [LARGE SCALE GENOMIC DNA]</scope>
    <source>
        <strain evidence="16">SZHN2017</strain>
        <tissue evidence="16">Muscle</tissue>
    </source>
</reference>
<keyword evidence="3" id="KW-0479">Metal-binding</keyword>
<keyword evidence="7" id="KW-0408">Iron</keyword>
<evidence type="ECO:0000256" key="10">
    <source>
        <dbReference type="ARBA" id="ARBA00023239"/>
    </source>
</evidence>
<protein>
    <recommendedName>
        <fullName evidence="13">Endonuclease III homolog</fullName>
        <ecNumber evidence="13">3.2.2.-</ecNumber>
        <ecNumber evidence="13">4.2.99.18</ecNumber>
    </recommendedName>
    <alternativeName>
        <fullName evidence="13">Bifunctional DNA N-glycosylase/DNA-(apurinic or apyrimidinic site) lyase</fullName>
        <shortName evidence="13">DNA glycosylase/AP lyase</shortName>
    </alternativeName>
</protein>
<dbReference type="SUPFAM" id="SSF48150">
    <property type="entry name" value="DNA-glycosylase"/>
    <property type="match status" value="1"/>
</dbReference>
<evidence type="ECO:0000256" key="13">
    <source>
        <dbReference type="HAMAP-Rule" id="MF_03183"/>
    </source>
</evidence>
<dbReference type="EMBL" id="PZQS01000001">
    <property type="protein sequence ID" value="PVD39483.1"/>
    <property type="molecule type" value="Genomic_DNA"/>
</dbReference>
<keyword evidence="13" id="KW-0496">Mitochondrion</keyword>
<dbReference type="GO" id="GO:0006289">
    <property type="term" value="P:nucleotide-excision repair"/>
    <property type="evidence" value="ECO:0007669"/>
    <property type="project" value="TreeGrafter"/>
</dbReference>
<keyword evidence="6" id="KW-0809">Transit peptide</keyword>
<comment type="similarity">
    <text evidence="1 13">Belongs to the Nth/MutY family.</text>
</comment>
<dbReference type="PANTHER" id="PTHR43286:SF1">
    <property type="entry name" value="ENDONUCLEASE III-LIKE PROTEIN 1"/>
    <property type="match status" value="1"/>
</dbReference>
<comment type="subcellular location">
    <subcellularLocation>
        <location evidence="13">Nucleus</location>
    </subcellularLocation>
    <subcellularLocation>
        <location evidence="13">Mitochondrion</location>
    </subcellularLocation>
</comment>
<evidence type="ECO:0000256" key="9">
    <source>
        <dbReference type="ARBA" id="ARBA00023204"/>
    </source>
</evidence>
<evidence type="ECO:0000313" key="16">
    <source>
        <dbReference type="EMBL" id="PVD39483.1"/>
    </source>
</evidence>
<evidence type="ECO:0000256" key="3">
    <source>
        <dbReference type="ARBA" id="ARBA00022723"/>
    </source>
</evidence>
<dbReference type="HAMAP" id="MF_03183">
    <property type="entry name" value="Endonuclease_III_Nth"/>
    <property type="match status" value="1"/>
</dbReference>
<evidence type="ECO:0000256" key="8">
    <source>
        <dbReference type="ARBA" id="ARBA00023014"/>
    </source>
</evidence>
<evidence type="ECO:0000256" key="6">
    <source>
        <dbReference type="ARBA" id="ARBA00022946"/>
    </source>
</evidence>
<dbReference type="FunFam" id="1.10.340.30:FF:000005">
    <property type="entry name" value="Endonuclease III-like protein 1"/>
    <property type="match status" value="1"/>
</dbReference>
<keyword evidence="17" id="KW-1185">Reference proteome</keyword>
<dbReference type="GO" id="GO:0003677">
    <property type="term" value="F:DNA binding"/>
    <property type="evidence" value="ECO:0007669"/>
    <property type="project" value="UniProtKB-UniRule"/>
</dbReference>
<dbReference type="InterPro" id="IPR003265">
    <property type="entry name" value="HhH-GPD_domain"/>
</dbReference>
<dbReference type="STRING" id="400727.A0A2T7Q1D0"/>
<evidence type="ECO:0000256" key="7">
    <source>
        <dbReference type="ARBA" id="ARBA00023004"/>
    </source>
</evidence>
<dbReference type="EC" id="3.2.2.-" evidence="13"/>